<accession>R7V829</accession>
<dbReference type="AlphaFoldDB" id="R7V829"/>
<keyword evidence="9" id="KW-1185">Reference proteome</keyword>
<evidence type="ECO:0000256" key="5">
    <source>
        <dbReference type="SAM" id="Phobius"/>
    </source>
</evidence>
<dbReference type="GO" id="GO:0008528">
    <property type="term" value="F:G protein-coupled peptide receptor activity"/>
    <property type="evidence" value="ECO:0007669"/>
    <property type="project" value="InterPro"/>
</dbReference>
<dbReference type="OrthoDB" id="10011262at2759"/>
<dbReference type="SUPFAM" id="SSF81321">
    <property type="entry name" value="Family A G protein-coupled receptor-like"/>
    <property type="match status" value="1"/>
</dbReference>
<feature type="transmembrane region" description="Helical" evidence="5">
    <location>
        <begin position="16"/>
        <end position="35"/>
    </location>
</feature>
<feature type="transmembrane region" description="Helical" evidence="5">
    <location>
        <begin position="55"/>
        <end position="75"/>
    </location>
</feature>
<feature type="transmembrane region" description="Helical" evidence="5">
    <location>
        <begin position="95"/>
        <end position="118"/>
    </location>
</feature>
<evidence type="ECO:0000256" key="3">
    <source>
        <dbReference type="ARBA" id="ARBA00022989"/>
    </source>
</evidence>
<evidence type="ECO:0000313" key="7">
    <source>
        <dbReference type="EMBL" id="ELU15023.1"/>
    </source>
</evidence>
<keyword evidence="4 5" id="KW-0472">Membrane</keyword>
<dbReference type="InterPro" id="IPR019427">
    <property type="entry name" value="7TM_GPCR_serpentine_rcpt_Srw"/>
</dbReference>
<dbReference type="InterPro" id="IPR000276">
    <property type="entry name" value="GPCR_Rhodpsn"/>
</dbReference>
<dbReference type="EnsemblMetazoa" id="CapteT200954">
    <property type="protein sequence ID" value="CapteP200954"/>
    <property type="gene ID" value="CapteG200954"/>
</dbReference>
<proteinExistence type="predicted"/>
<feature type="non-terminal residue" evidence="7">
    <location>
        <position position="141"/>
    </location>
</feature>
<comment type="subcellular location">
    <subcellularLocation>
        <location evidence="1">Membrane</location>
    </subcellularLocation>
</comment>
<evidence type="ECO:0000256" key="1">
    <source>
        <dbReference type="ARBA" id="ARBA00004370"/>
    </source>
</evidence>
<dbReference type="Gene3D" id="1.20.1070.10">
    <property type="entry name" value="Rhodopsin 7-helix transmembrane proteins"/>
    <property type="match status" value="1"/>
</dbReference>
<evidence type="ECO:0000256" key="4">
    <source>
        <dbReference type="ARBA" id="ARBA00023136"/>
    </source>
</evidence>
<dbReference type="STRING" id="283909.R7V829"/>
<name>R7V829_CAPTE</name>
<sequence>MTSAPPTQAPPSGSPYWFRIVIPIVCIVGIVGNLLNLFVLTRRRLLSSMQRLERCATYGLTALALSDMLFCLTVLPNTLEFPTSVFSLYYRVYGIAFIHLFIMLSNWLTVVIAINRFLVVMYPIHARHFLGSTKTLASIAM</sequence>
<reference evidence="7 9" key="2">
    <citation type="journal article" date="2013" name="Nature">
        <title>Insights into bilaterian evolution from three spiralian genomes.</title>
        <authorList>
            <person name="Simakov O."/>
            <person name="Marletaz F."/>
            <person name="Cho S.J."/>
            <person name="Edsinger-Gonzales E."/>
            <person name="Havlak P."/>
            <person name="Hellsten U."/>
            <person name="Kuo D.H."/>
            <person name="Larsson T."/>
            <person name="Lv J."/>
            <person name="Arendt D."/>
            <person name="Savage R."/>
            <person name="Osoegawa K."/>
            <person name="de Jong P."/>
            <person name="Grimwood J."/>
            <person name="Chapman J.A."/>
            <person name="Shapiro H."/>
            <person name="Aerts A."/>
            <person name="Otillar R.P."/>
            <person name="Terry A.Y."/>
            <person name="Boore J.L."/>
            <person name="Grigoriev I.V."/>
            <person name="Lindberg D.R."/>
            <person name="Seaver E.C."/>
            <person name="Weisblat D.A."/>
            <person name="Putnam N.H."/>
            <person name="Rokhsar D.S."/>
        </authorList>
    </citation>
    <scope>NUCLEOTIDE SEQUENCE</scope>
    <source>
        <strain evidence="7 9">I ESC-2004</strain>
    </source>
</reference>
<protein>
    <recommendedName>
        <fullName evidence="6">G-protein coupled receptors family 1 profile domain-containing protein</fullName>
    </recommendedName>
</protein>
<dbReference type="GO" id="GO:0016020">
    <property type="term" value="C:membrane"/>
    <property type="evidence" value="ECO:0007669"/>
    <property type="project" value="UniProtKB-SubCell"/>
</dbReference>
<dbReference type="InterPro" id="IPR017452">
    <property type="entry name" value="GPCR_Rhodpsn_7TM"/>
</dbReference>
<reference evidence="9" key="1">
    <citation type="submission" date="2012-12" db="EMBL/GenBank/DDBJ databases">
        <authorList>
            <person name="Hellsten U."/>
            <person name="Grimwood J."/>
            <person name="Chapman J.A."/>
            <person name="Shapiro H."/>
            <person name="Aerts A."/>
            <person name="Otillar R.P."/>
            <person name="Terry A.Y."/>
            <person name="Boore J.L."/>
            <person name="Simakov O."/>
            <person name="Marletaz F."/>
            <person name="Cho S.-J."/>
            <person name="Edsinger-Gonzales E."/>
            <person name="Havlak P."/>
            <person name="Kuo D.-H."/>
            <person name="Larsson T."/>
            <person name="Lv J."/>
            <person name="Arendt D."/>
            <person name="Savage R."/>
            <person name="Osoegawa K."/>
            <person name="de Jong P."/>
            <person name="Lindberg D.R."/>
            <person name="Seaver E.C."/>
            <person name="Weisblat D.A."/>
            <person name="Putnam N.H."/>
            <person name="Grigoriev I.V."/>
            <person name="Rokhsar D.S."/>
        </authorList>
    </citation>
    <scope>NUCLEOTIDE SEQUENCE</scope>
    <source>
        <strain evidence="9">I ESC-2004</strain>
    </source>
</reference>
<dbReference type="PANTHER" id="PTHR46641:SF2">
    <property type="entry name" value="FMRFAMIDE RECEPTOR"/>
    <property type="match status" value="1"/>
</dbReference>
<dbReference type="PANTHER" id="PTHR46641">
    <property type="entry name" value="FMRFAMIDE RECEPTOR-RELATED"/>
    <property type="match status" value="1"/>
</dbReference>
<dbReference type="EMBL" id="KB294091">
    <property type="protein sequence ID" value="ELU15023.1"/>
    <property type="molecule type" value="Genomic_DNA"/>
</dbReference>
<gene>
    <name evidence="7" type="ORF">CAPTEDRAFT_200954</name>
</gene>
<keyword evidence="2 5" id="KW-0812">Transmembrane</keyword>
<evidence type="ECO:0000256" key="2">
    <source>
        <dbReference type="ARBA" id="ARBA00022692"/>
    </source>
</evidence>
<dbReference type="Proteomes" id="UP000014760">
    <property type="component" value="Unassembled WGS sequence"/>
</dbReference>
<organism evidence="7">
    <name type="scientific">Capitella teleta</name>
    <name type="common">Polychaete worm</name>
    <dbReference type="NCBI Taxonomy" id="283909"/>
    <lineage>
        <taxon>Eukaryota</taxon>
        <taxon>Metazoa</taxon>
        <taxon>Spiralia</taxon>
        <taxon>Lophotrochozoa</taxon>
        <taxon>Annelida</taxon>
        <taxon>Polychaeta</taxon>
        <taxon>Sedentaria</taxon>
        <taxon>Scolecida</taxon>
        <taxon>Capitellidae</taxon>
        <taxon>Capitella</taxon>
    </lineage>
</organism>
<evidence type="ECO:0000259" key="6">
    <source>
        <dbReference type="PROSITE" id="PS50262"/>
    </source>
</evidence>
<evidence type="ECO:0000313" key="9">
    <source>
        <dbReference type="Proteomes" id="UP000014760"/>
    </source>
</evidence>
<feature type="domain" description="G-protein coupled receptors family 1 profile" evidence="6">
    <location>
        <begin position="32"/>
        <end position="141"/>
    </location>
</feature>
<reference evidence="8" key="3">
    <citation type="submission" date="2015-06" db="UniProtKB">
        <authorList>
            <consortium name="EnsemblMetazoa"/>
        </authorList>
    </citation>
    <scope>IDENTIFICATION</scope>
</reference>
<dbReference type="Pfam" id="PF10324">
    <property type="entry name" value="7TM_GPCR_Srw"/>
    <property type="match status" value="1"/>
</dbReference>
<dbReference type="PROSITE" id="PS50262">
    <property type="entry name" value="G_PROTEIN_RECEP_F1_2"/>
    <property type="match status" value="1"/>
</dbReference>
<dbReference type="InterPro" id="IPR052954">
    <property type="entry name" value="GPCR-Ligand_Int"/>
</dbReference>
<keyword evidence="3 5" id="KW-1133">Transmembrane helix</keyword>
<dbReference type="HOGENOM" id="CLU_1830142_0_0_1"/>
<dbReference type="PRINTS" id="PR00237">
    <property type="entry name" value="GPCRRHODOPSN"/>
</dbReference>
<evidence type="ECO:0000313" key="8">
    <source>
        <dbReference type="EnsemblMetazoa" id="CapteP200954"/>
    </source>
</evidence>
<dbReference type="EMBL" id="AMQN01018232">
    <property type="status" value="NOT_ANNOTATED_CDS"/>
    <property type="molecule type" value="Genomic_DNA"/>
</dbReference>